<dbReference type="GO" id="GO:1902977">
    <property type="term" value="P:mitotic DNA replication preinitiation complex assembly"/>
    <property type="evidence" value="ECO:0007669"/>
    <property type="project" value="TreeGrafter"/>
</dbReference>
<dbReference type="OrthoDB" id="8775810at2759"/>
<dbReference type="Gene3D" id="1.10.10.1460">
    <property type="match status" value="1"/>
</dbReference>
<evidence type="ECO:0000313" key="10">
    <source>
        <dbReference type="EMBL" id="RPA84415.1"/>
    </source>
</evidence>
<dbReference type="GO" id="GO:0003697">
    <property type="term" value="F:single-stranded DNA binding"/>
    <property type="evidence" value="ECO:0007669"/>
    <property type="project" value="TreeGrafter"/>
</dbReference>
<comment type="subcellular location">
    <subcellularLocation>
        <location evidence="1 8">Nucleus</location>
    </subcellularLocation>
</comment>
<organism evidence="10 11">
    <name type="scientific">Ascobolus immersus RN42</name>
    <dbReference type="NCBI Taxonomy" id="1160509"/>
    <lineage>
        <taxon>Eukaryota</taxon>
        <taxon>Fungi</taxon>
        <taxon>Dikarya</taxon>
        <taxon>Ascomycota</taxon>
        <taxon>Pezizomycotina</taxon>
        <taxon>Pezizomycetes</taxon>
        <taxon>Pezizales</taxon>
        <taxon>Ascobolaceae</taxon>
        <taxon>Ascobolus</taxon>
    </lineage>
</organism>
<keyword evidence="5 8" id="KW-0539">Nucleus</keyword>
<dbReference type="FunFam" id="1.10.10.1460:FF:000001">
    <property type="entry name" value="DNA replication regulator Sld2"/>
    <property type="match status" value="1"/>
</dbReference>
<evidence type="ECO:0000256" key="4">
    <source>
        <dbReference type="ARBA" id="ARBA00022705"/>
    </source>
</evidence>
<keyword evidence="6 8" id="KW-0131">Cell cycle</keyword>
<dbReference type="Pfam" id="PF11719">
    <property type="entry name" value="Drc1-Sld2"/>
    <property type="match status" value="1"/>
</dbReference>
<gene>
    <name evidence="10" type="ORF">BJ508DRAFT_323686</name>
</gene>
<protein>
    <recommendedName>
        <fullName evidence="3 8">DNA replication regulator SLD2</fullName>
    </recommendedName>
</protein>
<dbReference type="GO" id="GO:0003688">
    <property type="term" value="F:DNA replication origin binding"/>
    <property type="evidence" value="ECO:0007669"/>
    <property type="project" value="TreeGrafter"/>
</dbReference>
<dbReference type="PANTHER" id="PTHR28124">
    <property type="entry name" value="DNA REPLICATION REGULATOR SLD2"/>
    <property type="match status" value="1"/>
</dbReference>
<evidence type="ECO:0000313" key="11">
    <source>
        <dbReference type="Proteomes" id="UP000275078"/>
    </source>
</evidence>
<sequence>MAEDDQVTELKLELKEWENTWAAEHDGRKPSREDIKANPEIAAKYKAYSKLRKASSSSSLPTEPPARSNPLKTPTKQPAPPP</sequence>
<feature type="non-terminal residue" evidence="10">
    <location>
        <position position="82"/>
    </location>
</feature>
<feature type="region of interest" description="Disordered" evidence="9">
    <location>
        <begin position="49"/>
        <end position="82"/>
    </location>
</feature>
<evidence type="ECO:0000256" key="2">
    <source>
        <dbReference type="ARBA" id="ARBA00007276"/>
    </source>
</evidence>
<dbReference type="CDD" id="cd22289">
    <property type="entry name" value="RecQL4_SLD2_NTD"/>
    <property type="match status" value="1"/>
</dbReference>
<dbReference type="PANTHER" id="PTHR28124:SF1">
    <property type="entry name" value="DNA REPLICATION REGULATOR SLD2"/>
    <property type="match status" value="1"/>
</dbReference>
<evidence type="ECO:0000256" key="7">
    <source>
        <dbReference type="ARBA" id="ARBA00025253"/>
    </source>
</evidence>
<evidence type="ECO:0000256" key="6">
    <source>
        <dbReference type="ARBA" id="ARBA00023306"/>
    </source>
</evidence>
<keyword evidence="4 8" id="KW-0235">DNA replication</keyword>
<proteinExistence type="inferred from homology"/>
<dbReference type="GO" id="GO:0031261">
    <property type="term" value="C:DNA replication preinitiation complex"/>
    <property type="evidence" value="ECO:0007669"/>
    <property type="project" value="TreeGrafter"/>
</dbReference>
<reference evidence="10 11" key="1">
    <citation type="journal article" date="2018" name="Nat. Ecol. Evol.">
        <title>Pezizomycetes genomes reveal the molecular basis of ectomycorrhizal truffle lifestyle.</title>
        <authorList>
            <person name="Murat C."/>
            <person name="Payen T."/>
            <person name="Noel B."/>
            <person name="Kuo A."/>
            <person name="Morin E."/>
            <person name="Chen J."/>
            <person name="Kohler A."/>
            <person name="Krizsan K."/>
            <person name="Balestrini R."/>
            <person name="Da Silva C."/>
            <person name="Montanini B."/>
            <person name="Hainaut M."/>
            <person name="Levati E."/>
            <person name="Barry K.W."/>
            <person name="Belfiori B."/>
            <person name="Cichocki N."/>
            <person name="Clum A."/>
            <person name="Dockter R.B."/>
            <person name="Fauchery L."/>
            <person name="Guy J."/>
            <person name="Iotti M."/>
            <person name="Le Tacon F."/>
            <person name="Lindquist E.A."/>
            <person name="Lipzen A."/>
            <person name="Malagnac F."/>
            <person name="Mello A."/>
            <person name="Molinier V."/>
            <person name="Miyauchi S."/>
            <person name="Poulain J."/>
            <person name="Riccioni C."/>
            <person name="Rubini A."/>
            <person name="Sitrit Y."/>
            <person name="Splivallo R."/>
            <person name="Traeger S."/>
            <person name="Wang M."/>
            <person name="Zifcakova L."/>
            <person name="Wipf D."/>
            <person name="Zambonelli A."/>
            <person name="Paolocci F."/>
            <person name="Nowrousian M."/>
            <person name="Ottonello S."/>
            <person name="Baldrian P."/>
            <person name="Spatafora J.W."/>
            <person name="Henrissat B."/>
            <person name="Nagy L.G."/>
            <person name="Aury J.M."/>
            <person name="Wincker P."/>
            <person name="Grigoriev I.V."/>
            <person name="Bonfante P."/>
            <person name="Martin F.M."/>
        </authorList>
    </citation>
    <scope>NUCLEOTIDE SEQUENCE [LARGE SCALE GENOMIC DNA]</scope>
    <source>
        <strain evidence="10 11">RN42</strain>
    </source>
</reference>
<evidence type="ECO:0000256" key="3">
    <source>
        <dbReference type="ARBA" id="ARBA00018363"/>
    </source>
</evidence>
<dbReference type="EMBL" id="ML119659">
    <property type="protein sequence ID" value="RPA84415.1"/>
    <property type="molecule type" value="Genomic_DNA"/>
</dbReference>
<name>A0A3N4IE43_ASCIM</name>
<evidence type="ECO:0000256" key="5">
    <source>
        <dbReference type="ARBA" id="ARBA00023242"/>
    </source>
</evidence>
<dbReference type="GO" id="GO:0006270">
    <property type="term" value="P:DNA replication initiation"/>
    <property type="evidence" value="ECO:0007669"/>
    <property type="project" value="UniProtKB-UniRule"/>
</dbReference>
<evidence type="ECO:0000256" key="1">
    <source>
        <dbReference type="ARBA" id="ARBA00004123"/>
    </source>
</evidence>
<keyword evidence="11" id="KW-1185">Reference proteome</keyword>
<comment type="similarity">
    <text evidence="2 8">Belongs to the SLD2 family.</text>
</comment>
<evidence type="ECO:0000256" key="8">
    <source>
        <dbReference type="RuleBase" id="RU367067"/>
    </source>
</evidence>
<dbReference type="GO" id="GO:0000727">
    <property type="term" value="P:double-strand break repair via break-induced replication"/>
    <property type="evidence" value="ECO:0007669"/>
    <property type="project" value="TreeGrafter"/>
</dbReference>
<comment type="function">
    <text evidence="7 8">Has a role in the initiation of DNA replication. Required at S-phase checkpoint.</text>
</comment>
<dbReference type="InterPro" id="IPR040203">
    <property type="entry name" value="Sld2"/>
</dbReference>
<evidence type="ECO:0000256" key="9">
    <source>
        <dbReference type="SAM" id="MobiDB-lite"/>
    </source>
</evidence>
<dbReference type="Proteomes" id="UP000275078">
    <property type="component" value="Unassembled WGS sequence"/>
</dbReference>
<accession>A0A3N4IE43</accession>
<dbReference type="InterPro" id="IPR021110">
    <property type="entry name" value="DNA_rep_checkpnt_protein"/>
</dbReference>
<dbReference type="AlphaFoldDB" id="A0A3N4IE43"/>